<reference evidence="4" key="1">
    <citation type="journal article" date="2019" name="Int. J. Syst. Evol. Microbiol.">
        <title>The Global Catalogue of Microorganisms (GCM) 10K type strain sequencing project: providing services to taxonomists for standard genome sequencing and annotation.</title>
        <authorList>
            <consortium name="The Broad Institute Genomics Platform"/>
            <consortium name="The Broad Institute Genome Sequencing Center for Infectious Disease"/>
            <person name="Wu L."/>
            <person name="Ma J."/>
        </authorList>
    </citation>
    <scope>NUCLEOTIDE SEQUENCE [LARGE SCALE GENOMIC DNA]</scope>
    <source>
        <strain evidence="4">JCM 18304</strain>
    </source>
</reference>
<sequence length="370" mass="38535">MSQAGTVPAVIMRGGTSKGVFLHEADLPPHGPERDRVLLDILGSPDPMQIDGLGGTHSSTSKAVVVSRSQRPEADVDYWFAQVGVDAPIVDWDGNCGNLTTAVGPFAINEGLVPAVEPETTVRLYNGNTKTVIVARVQVRDGVAAVDGDLSIPGVPSPGAPVVTDYLEPAGGVLGSALPTGHVRDTVEADGTEYEISFLDVTHPMVFVRASQFGLTLGGLTAAELNKDEELLERVEALRGRCSALVGAVADWRDARLSAPVVPKLVMLQTPEDGDESADVLALGVSMGKIHHALPMTAALCLGAAAATPGTVAAELRRAGTGPLRIRHPKGVVVVTADVDATGSVPVVRSVGVVRTARRLMSGTVWLRKP</sequence>
<dbReference type="Pfam" id="PF04303">
    <property type="entry name" value="PrpF"/>
    <property type="match status" value="1"/>
</dbReference>
<gene>
    <name evidence="3" type="ORF">GCM10023322_64400</name>
</gene>
<dbReference type="PANTHER" id="PTHR43709">
    <property type="entry name" value="ACONITATE ISOMERASE-RELATED"/>
    <property type="match status" value="1"/>
</dbReference>
<dbReference type="InterPro" id="IPR007400">
    <property type="entry name" value="PrpF-like"/>
</dbReference>
<keyword evidence="4" id="KW-1185">Reference proteome</keyword>
<evidence type="ECO:0000313" key="4">
    <source>
        <dbReference type="Proteomes" id="UP001501570"/>
    </source>
</evidence>
<evidence type="ECO:0000256" key="1">
    <source>
        <dbReference type="ARBA" id="ARBA00007673"/>
    </source>
</evidence>
<name>A0ABP9SGW8_9ACTN</name>
<accession>A0ABP9SGW8</accession>
<proteinExistence type="inferred from homology"/>
<dbReference type="Proteomes" id="UP001501570">
    <property type="component" value="Unassembled WGS sequence"/>
</dbReference>
<dbReference type="Gene3D" id="3.10.310.10">
    <property type="entry name" value="Diaminopimelate Epimerase, Chain A, domain 1"/>
    <property type="match status" value="2"/>
</dbReference>
<dbReference type="EMBL" id="BAABJQ010000025">
    <property type="protein sequence ID" value="GAA5196141.1"/>
    <property type="molecule type" value="Genomic_DNA"/>
</dbReference>
<comment type="caution">
    <text evidence="3">The sequence shown here is derived from an EMBL/GenBank/DDBJ whole genome shotgun (WGS) entry which is preliminary data.</text>
</comment>
<organism evidence="3 4">
    <name type="scientific">Rugosimonospora acidiphila</name>
    <dbReference type="NCBI Taxonomy" id="556531"/>
    <lineage>
        <taxon>Bacteria</taxon>
        <taxon>Bacillati</taxon>
        <taxon>Actinomycetota</taxon>
        <taxon>Actinomycetes</taxon>
        <taxon>Micromonosporales</taxon>
        <taxon>Micromonosporaceae</taxon>
        <taxon>Rugosimonospora</taxon>
    </lineage>
</organism>
<evidence type="ECO:0000313" key="3">
    <source>
        <dbReference type="EMBL" id="GAA5196141.1"/>
    </source>
</evidence>
<dbReference type="PANTHER" id="PTHR43709:SF2">
    <property type="entry name" value="DUF453 DOMAIN PROTEIN (AFU_ORTHOLOGUE AFUA_6G00360)"/>
    <property type="match status" value="1"/>
</dbReference>
<protein>
    <submittedName>
        <fullName evidence="3">PrpF domain-containing protein</fullName>
    </submittedName>
</protein>
<evidence type="ECO:0000256" key="2">
    <source>
        <dbReference type="ARBA" id="ARBA00023235"/>
    </source>
</evidence>
<dbReference type="RefSeq" id="WP_345636008.1">
    <property type="nucleotide sequence ID" value="NZ_BAABJQ010000025.1"/>
</dbReference>
<dbReference type="SUPFAM" id="SSF54506">
    <property type="entry name" value="Diaminopimelate epimerase-like"/>
    <property type="match status" value="2"/>
</dbReference>
<keyword evidence="2" id="KW-0413">Isomerase</keyword>
<comment type="similarity">
    <text evidence="1">Belongs to the PrpF family.</text>
</comment>